<dbReference type="CDD" id="cd00306">
    <property type="entry name" value="Peptidases_S8_S53"/>
    <property type="match status" value="1"/>
</dbReference>
<evidence type="ECO:0000313" key="4">
    <source>
        <dbReference type="EMBL" id="KLU87692.1"/>
    </source>
</evidence>
<feature type="coiled-coil region" evidence="1">
    <location>
        <begin position="714"/>
        <end position="741"/>
    </location>
</feature>
<reference evidence="4" key="3">
    <citation type="submission" date="2011-03" db="EMBL/GenBank/DDBJ databases">
        <title>Annotation of Magnaporthe poae ATCC 64411.</title>
        <authorList>
            <person name="Ma L.-J."/>
            <person name="Dead R."/>
            <person name="Young S.K."/>
            <person name="Zeng Q."/>
            <person name="Gargeya S."/>
            <person name="Fitzgerald M."/>
            <person name="Haas B."/>
            <person name="Abouelleil A."/>
            <person name="Alvarado L."/>
            <person name="Arachchi H.M."/>
            <person name="Berlin A."/>
            <person name="Brown A."/>
            <person name="Chapman S.B."/>
            <person name="Chen Z."/>
            <person name="Dunbar C."/>
            <person name="Freedman E."/>
            <person name="Gearin G."/>
            <person name="Gellesch M."/>
            <person name="Goldberg J."/>
            <person name="Griggs A."/>
            <person name="Gujja S."/>
            <person name="Heiman D."/>
            <person name="Howarth C."/>
            <person name="Larson L."/>
            <person name="Lui A."/>
            <person name="MacDonald P.J.P."/>
            <person name="Mehta T."/>
            <person name="Montmayeur A."/>
            <person name="Murphy C."/>
            <person name="Neiman D."/>
            <person name="Pearson M."/>
            <person name="Priest M."/>
            <person name="Roberts A."/>
            <person name="Saif S."/>
            <person name="Shea T."/>
            <person name="Shenoy N."/>
            <person name="Sisk P."/>
            <person name="Stolte C."/>
            <person name="Sykes S."/>
            <person name="Yandava C."/>
            <person name="Wortman J."/>
            <person name="Nusbaum C."/>
            <person name="Birren B."/>
        </authorList>
    </citation>
    <scope>NUCLEOTIDE SEQUENCE</scope>
    <source>
        <strain evidence="4">ATCC 64411</strain>
    </source>
</reference>
<dbReference type="OrthoDB" id="1658288at2759"/>
<dbReference type="STRING" id="644358.A0A0C4E2P6"/>
<name>A0A0C4E2P6_MAGP6</name>
<evidence type="ECO:0000313" key="6">
    <source>
        <dbReference type="Proteomes" id="UP000011715"/>
    </source>
</evidence>
<dbReference type="Gene3D" id="3.40.50.200">
    <property type="entry name" value="Peptidase S8/S53 domain"/>
    <property type="match status" value="1"/>
</dbReference>
<feature type="region of interest" description="Disordered" evidence="2">
    <location>
        <begin position="508"/>
        <end position="613"/>
    </location>
</feature>
<protein>
    <recommendedName>
        <fullName evidence="3">DUF7580 domain-containing protein</fullName>
    </recommendedName>
</protein>
<accession>A0A0C4E2P6</accession>
<evidence type="ECO:0000256" key="2">
    <source>
        <dbReference type="SAM" id="MobiDB-lite"/>
    </source>
</evidence>
<evidence type="ECO:0000256" key="1">
    <source>
        <dbReference type="SAM" id="Coils"/>
    </source>
</evidence>
<organism evidence="5 6">
    <name type="scientific">Magnaporthiopsis poae (strain ATCC 64411 / 73-15)</name>
    <name type="common">Kentucky bluegrass fungus</name>
    <name type="synonym">Magnaporthe poae</name>
    <dbReference type="NCBI Taxonomy" id="644358"/>
    <lineage>
        <taxon>Eukaryota</taxon>
        <taxon>Fungi</taxon>
        <taxon>Dikarya</taxon>
        <taxon>Ascomycota</taxon>
        <taxon>Pezizomycotina</taxon>
        <taxon>Sordariomycetes</taxon>
        <taxon>Sordariomycetidae</taxon>
        <taxon>Magnaporthales</taxon>
        <taxon>Magnaporthaceae</taxon>
        <taxon>Magnaporthiopsis</taxon>
    </lineage>
</organism>
<keyword evidence="1" id="KW-0175">Coiled coil</keyword>
<dbReference type="EMBL" id="GL876970">
    <property type="protein sequence ID" value="KLU87692.1"/>
    <property type="molecule type" value="Genomic_DNA"/>
</dbReference>
<reference evidence="5" key="5">
    <citation type="submission" date="2015-06" db="UniProtKB">
        <authorList>
            <consortium name="EnsemblFungi"/>
        </authorList>
    </citation>
    <scope>IDENTIFICATION</scope>
    <source>
        <strain evidence="5">ATCC 64411</strain>
    </source>
</reference>
<gene>
    <name evidence="4" type="ORF">MAPG_06686</name>
</gene>
<reference evidence="5" key="4">
    <citation type="journal article" date="2015" name="G3 (Bethesda)">
        <title>Genome sequences of three phytopathogenic species of the Magnaporthaceae family of fungi.</title>
        <authorList>
            <person name="Okagaki L.H."/>
            <person name="Nunes C.C."/>
            <person name="Sailsbery J."/>
            <person name="Clay B."/>
            <person name="Brown D."/>
            <person name="John T."/>
            <person name="Oh Y."/>
            <person name="Young N."/>
            <person name="Fitzgerald M."/>
            <person name="Haas B.J."/>
            <person name="Zeng Q."/>
            <person name="Young S."/>
            <person name="Adiconis X."/>
            <person name="Fan L."/>
            <person name="Levin J.Z."/>
            <person name="Mitchell T.K."/>
            <person name="Okubara P.A."/>
            <person name="Farman M.L."/>
            <person name="Kohn L.M."/>
            <person name="Birren B."/>
            <person name="Ma L.-J."/>
            <person name="Dean R.A."/>
        </authorList>
    </citation>
    <scope>NUCLEOTIDE SEQUENCE</scope>
    <source>
        <strain evidence="5">ATCC 64411 / 73-15</strain>
    </source>
</reference>
<dbReference type="VEuPathDB" id="FungiDB:MAPG_06686"/>
<keyword evidence="6" id="KW-1185">Reference proteome</keyword>
<dbReference type="eggNOG" id="ENOG502S0RE">
    <property type="taxonomic scope" value="Eukaryota"/>
</dbReference>
<dbReference type="GO" id="GO:0004252">
    <property type="term" value="F:serine-type endopeptidase activity"/>
    <property type="evidence" value="ECO:0007669"/>
    <property type="project" value="InterPro"/>
</dbReference>
<dbReference type="EMBL" id="ADBL01001616">
    <property type="status" value="NOT_ANNOTATED_CDS"/>
    <property type="molecule type" value="Genomic_DNA"/>
</dbReference>
<feature type="compositionally biased region" description="Polar residues" evidence="2">
    <location>
        <begin position="589"/>
        <end position="599"/>
    </location>
</feature>
<evidence type="ECO:0000259" key="3">
    <source>
        <dbReference type="Pfam" id="PF24476"/>
    </source>
</evidence>
<feature type="domain" description="DUF7580" evidence="3">
    <location>
        <begin position="185"/>
        <end position="511"/>
    </location>
</feature>
<dbReference type="InterPro" id="IPR056002">
    <property type="entry name" value="DUF7580"/>
</dbReference>
<proteinExistence type="predicted"/>
<dbReference type="InterPro" id="IPR036852">
    <property type="entry name" value="Peptidase_S8/S53_dom_sf"/>
</dbReference>
<dbReference type="AlphaFoldDB" id="A0A0C4E2P6"/>
<dbReference type="EnsemblFungi" id="MAPG_06686T0">
    <property type="protein sequence ID" value="MAPG_06686T0"/>
    <property type="gene ID" value="MAPG_06686"/>
</dbReference>
<dbReference type="Proteomes" id="UP000011715">
    <property type="component" value="Unassembled WGS sequence"/>
</dbReference>
<evidence type="ECO:0000313" key="5">
    <source>
        <dbReference type="EnsemblFungi" id="MAPG_06686T0"/>
    </source>
</evidence>
<reference evidence="4" key="2">
    <citation type="submission" date="2010-05" db="EMBL/GenBank/DDBJ databases">
        <title>The Genome Sequence of Magnaporthe poae strain ATCC 64411.</title>
        <authorList>
            <consortium name="The Broad Institute Genome Sequencing Platform"/>
            <consortium name="Broad Institute Genome Sequencing Center for Infectious Disease"/>
            <person name="Ma L.-J."/>
            <person name="Dead R."/>
            <person name="Young S."/>
            <person name="Zeng Q."/>
            <person name="Koehrsen M."/>
            <person name="Alvarado L."/>
            <person name="Berlin A."/>
            <person name="Chapman S.B."/>
            <person name="Chen Z."/>
            <person name="Freedman E."/>
            <person name="Gellesch M."/>
            <person name="Goldberg J."/>
            <person name="Griggs A."/>
            <person name="Gujja S."/>
            <person name="Heilman E.R."/>
            <person name="Heiman D."/>
            <person name="Hepburn T."/>
            <person name="Howarth C."/>
            <person name="Jen D."/>
            <person name="Larson L."/>
            <person name="Mehta T."/>
            <person name="Neiman D."/>
            <person name="Pearson M."/>
            <person name="Roberts A."/>
            <person name="Saif S."/>
            <person name="Shea T."/>
            <person name="Shenoy N."/>
            <person name="Sisk P."/>
            <person name="Stolte C."/>
            <person name="Sykes S."/>
            <person name="Walk T."/>
            <person name="White J."/>
            <person name="Yandava C."/>
            <person name="Haas B."/>
            <person name="Nusbaum C."/>
            <person name="Birren B."/>
        </authorList>
    </citation>
    <scope>NUCLEOTIDE SEQUENCE</scope>
    <source>
        <strain evidence="4">ATCC 64411</strain>
    </source>
</reference>
<dbReference type="Pfam" id="PF24476">
    <property type="entry name" value="DUF7580"/>
    <property type="match status" value="1"/>
</dbReference>
<reference evidence="6" key="1">
    <citation type="submission" date="2010-05" db="EMBL/GenBank/DDBJ databases">
        <title>The genome sequence of Magnaporthe poae strain ATCC 64411.</title>
        <authorList>
            <person name="Ma L.-J."/>
            <person name="Dead R."/>
            <person name="Young S."/>
            <person name="Zeng Q."/>
            <person name="Koehrsen M."/>
            <person name="Alvarado L."/>
            <person name="Berlin A."/>
            <person name="Chapman S.B."/>
            <person name="Chen Z."/>
            <person name="Freedman E."/>
            <person name="Gellesch M."/>
            <person name="Goldberg J."/>
            <person name="Griggs A."/>
            <person name="Gujja S."/>
            <person name="Heilman E.R."/>
            <person name="Heiman D."/>
            <person name="Hepburn T."/>
            <person name="Howarth C."/>
            <person name="Jen D."/>
            <person name="Larson L."/>
            <person name="Mehta T."/>
            <person name="Neiman D."/>
            <person name="Pearson M."/>
            <person name="Roberts A."/>
            <person name="Saif S."/>
            <person name="Shea T."/>
            <person name="Shenoy N."/>
            <person name="Sisk P."/>
            <person name="Stolte C."/>
            <person name="Sykes S."/>
            <person name="Walk T."/>
            <person name="White J."/>
            <person name="Yandava C."/>
            <person name="Haas B."/>
            <person name="Nusbaum C."/>
            <person name="Birren B."/>
        </authorList>
    </citation>
    <scope>NUCLEOTIDE SEQUENCE [LARGE SCALE GENOMIC DNA]</scope>
    <source>
        <strain evidence="6">ATCC 64411 / 73-15</strain>
    </source>
</reference>
<sequence>MSYLIQCNEWRLLQALGLLIDQRKSLLNVDLLGSLDSKSEPSGLPSLTAELFEVEVRRAFLLKDCSRALSATEFGECEQRLKGVCELLDRIVHPRIRQVTKNTAGYPRLNSLVRLLEHYESDETFDLASGSWPTLFKPPDDPVELATSLALVADYNDSLARLLASPAREARIRSTSKKVLRKKTWEEARLRRRANSALGAVFQHLKCGTGHEVMLNASEDADDSAAVPNLDLRLSSCLDLTHCPGTQWLEVRCGSIDSSLNCPIAPIQNICLDLRNRTGQGEALILLIEQYGLFGAWTPLHPSQPSSAPPQENLDKLISSGAFKPLDLVTLSGGSSSIRYKTQEKRALAVRLGYCLMDFFDADLSSKRIYFLGSTKSSCSRTRNETLYLSFDSGPPATAESHVFQIGHPTLLSFAKLLLEIDFGQSIDLYIGSNYDKANRGTWAELCNMVDRLEEERTDSYLQAVRGCLMAHSQISRALRRGSADERDAELTIRKELYREVVEKLETALAESTPRAGNKRQRSESPEPTPRTKPYLSIRQEQPEPSIDGSDIRANPLSWQSPIRLSSAWGDRPTSKRSRMPNDPETESTRLSRLGSSNDDLPPGSTESDDWWQPEREALFHSAIVPKRWLSELMEISRQVESTRRRWRVTAPVRVAILDTGLNRDLPVFQERNGLLKSVTDVKDFVTPSTTTVTDTFGHGTFMARLIMECAPGAEILVARVAENTNELKNSQENIKDVREVPTF</sequence>
<dbReference type="GO" id="GO:0006508">
    <property type="term" value="P:proteolysis"/>
    <property type="evidence" value="ECO:0007669"/>
    <property type="project" value="InterPro"/>
</dbReference>
<dbReference type="SUPFAM" id="SSF52743">
    <property type="entry name" value="Subtilisin-like"/>
    <property type="match status" value="1"/>
</dbReference>